<gene>
    <name evidence="2" type="ORF">I545_6273</name>
</gene>
<name>X7YKV9_MYCKA</name>
<sequence>MSAARVFPSSRRITQQVLDWFTNPHPKPQLQHLDNIPRNPQAAVPK</sequence>
<feature type="region of interest" description="Disordered" evidence="1">
    <location>
        <begin position="22"/>
        <end position="46"/>
    </location>
</feature>
<evidence type="ECO:0000256" key="1">
    <source>
        <dbReference type="SAM" id="MobiDB-lite"/>
    </source>
</evidence>
<evidence type="ECO:0000313" key="2">
    <source>
        <dbReference type="EMBL" id="EUA07797.1"/>
    </source>
</evidence>
<protein>
    <submittedName>
        <fullName evidence="2">Uncharacterized protein</fullName>
    </submittedName>
</protein>
<evidence type="ECO:0000313" key="3">
    <source>
        <dbReference type="Proteomes" id="UP000020561"/>
    </source>
</evidence>
<organism evidence="2 3">
    <name type="scientific">Mycobacterium kansasii 662</name>
    <dbReference type="NCBI Taxonomy" id="1299326"/>
    <lineage>
        <taxon>Bacteria</taxon>
        <taxon>Bacillati</taxon>
        <taxon>Actinomycetota</taxon>
        <taxon>Actinomycetes</taxon>
        <taxon>Mycobacteriales</taxon>
        <taxon>Mycobacteriaceae</taxon>
        <taxon>Mycobacterium</taxon>
    </lineage>
</organism>
<dbReference type="EMBL" id="JAOA01000016">
    <property type="protein sequence ID" value="EUA07797.1"/>
    <property type="molecule type" value="Genomic_DNA"/>
</dbReference>
<comment type="caution">
    <text evidence="2">The sequence shown here is derived from an EMBL/GenBank/DDBJ whole genome shotgun (WGS) entry which is preliminary data.</text>
</comment>
<dbReference type="AlphaFoldDB" id="X7YKV9"/>
<reference evidence="2 3" key="1">
    <citation type="submission" date="2013-12" db="EMBL/GenBank/DDBJ databases">
        <authorList>
            <person name="Brown-Elliot B."/>
            <person name="Wallace R."/>
            <person name="Lenaerts A."/>
            <person name="Ordway D."/>
            <person name="DeGroote M.A."/>
            <person name="Parker T."/>
            <person name="Sizemore C."/>
            <person name="Tallon L.J."/>
            <person name="Sadzewicz L.K."/>
            <person name="Sengamalay N."/>
            <person name="Fraser C.M."/>
            <person name="Hine E."/>
            <person name="Shefchek K.A."/>
            <person name="Das S.P."/>
            <person name="Tettelin H."/>
        </authorList>
    </citation>
    <scope>NUCLEOTIDE SEQUENCE [LARGE SCALE GENOMIC DNA]</scope>
    <source>
        <strain evidence="2 3">662</strain>
    </source>
</reference>
<dbReference type="Proteomes" id="UP000020561">
    <property type="component" value="Unassembled WGS sequence"/>
</dbReference>
<proteinExistence type="predicted"/>
<accession>X7YKV9</accession>